<evidence type="ECO:0000313" key="2">
    <source>
        <dbReference type="EMBL" id="KAB8077056.1"/>
    </source>
</evidence>
<keyword evidence="1" id="KW-0472">Membrane</keyword>
<keyword evidence="1" id="KW-1133">Transmembrane helix</keyword>
<reference evidence="2 3" key="1">
    <citation type="submission" date="2019-04" db="EMBL/GenBank/DDBJ databases">
        <title>Friends and foes A comparative genomics study of 23 Aspergillus species from section Flavi.</title>
        <authorList>
            <consortium name="DOE Joint Genome Institute"/>
            <person name="Kjaerbolling I."/>
            <person name="Vesth T."/>
            <person name="Frisvad J.C."/>
            <person name="Nybo J.L."/>
            <person name="Theobald S."/>
            <person name="Kildgaard S."/>
            <person name="Isbrandt T."/>
            <person name="Kuo A."/>
            <person name="Sato A."/>
            <person name="Lyhne E.K."/>
            <person name="Kogle M.E."/>
            <person name="Wiebenga A."/>
            <person name="Kun R.S."/>
            <person name="Lubbers R.J."/>
            <person name="Makela M.R."/>
            <person name="Barry K."/>
            <person name="Chovatia M."/>
            <person name="Clum A."/>
            <person name="Daum C."/>
            <person name="Haridas S."/>
            <person name="He G."/>
            <person name="LaButti K."/>
            <person name="Lipzen A."/>
            <person name="Mondo S."/>
            <person name="Riley R."/>
            <person name="Salamov A."/>
            <person name="Simmons B.A."/>
            <person name="Magnuson J.K."/>
            <person name="Henrissat B."/>
            <person name="Mortensen U.H."/>
            <person name="Larsen T.O."/>
            <person name="Devries R.P."/>
            <person name="Grigoriev I.V."/>
            <person name="Machida M."/>
            <person name="Baker S.E."/>
            <person name="Andersen M.R."/>
        </authorList>
    </citation>
    <scope>NUCLEOTIDE SEQUENCE [LARGE SCALE GENOMIC DNA]</scope>
    <source>
        <strain evidence="2 3">CBS 151.66</strain>
    </source>
</reference>
<dbReference type="EMBL" id="ML732173">
    <property type="protein sequence ID" value="KAB8077056.1"/>
    <property type="molecule type" value="Genomic_DNA"/>
</dbReference>
<proteinExistence type="predicted"/>
<accession>A0A5N5X8P9</accession>
<organism evidence="2 3">
    <name type="scientific">Aspergillus leporis</name>
    <dbReference type="NCBI Taxonomy" id="41062"/>
    <lineage>
        <taxon>Eukaryota</taxon>
        <taxon>Fungi</taxon>
        <taxon>Dikarya</taxon>
        <taxon>Ascomycota</taxon>
        <taxon>Pezizomycotina</taxon>
        <taxon>Eurotiomycetes</taxon>
        <taxon>Eurotiomycetidae</taxon>
        <taxon>Eurotiales</taxon>
        <taxon>Aspergillaceae</taxon>
        <taxon>Aspergillus</taxon>
        <taxon>Aspergillus subgen. Circumdati</taxon>
    </lineage>
</organism>
<dbReference type="Proteomes" id="UP000326565">
    <property type="component" value="Unassembled WGS sequence"/>
</dbReference>
<dbReference type="AlphaFoldDB" id="A0A5N5X8P9"/>
<keyword evidence="3" id="KW-1185">Reference proteome</keyword>
<evidence type="ECO:0000256" key="1">
    <source>
        <dbReference type="SAM" id="Phobius"/>
    </source>
</evidence>
<name>A0A5N5X8P9_9EURO</name>
<sequence>MYTHFLTQSSFLPFVFLTFTRVTLLLYCCSRTFSCSPLIFPPVCLLGCFSATFVCLFVCM</sequence>
<evidence type="ECO:0000313" key="3">
    <source>
        <dbReference type="Proteomes" id="UP000326565"/>
    </source>
</evidence>
<feature type="transmembrane region" description="Helical" evidence="1">
    <location>
        <begin position="39"/>
        <end position="59"/>
    </location>
</feature>
<protein>
    <submittedName>
        <fullName evidence="2">Uncharacterized protein</fullName>
    </submittedName>
</protein>
<keyword evidence="1" id="KW-0812">Transmembrane</keyword>
<gene>
    <name evidence="2" type="ORF">BDV29DRAFT_169017</name>
</gene>
<feature type="transmembrane region" description="Helical" evidence="1">
    <location>
        <begin position="12"/>
        <end position="33"/>
    </location>
</feature>